<proteinExistence type="predicted"/>
<gene>
    <name evidence="1" type="ORF">ACH5RR_039573</name>
</gene>
<sequence length="93" mass="10525">MFKDGLNLHDYVKRALPEQVSMIVDPLLLALEEYENREIGAQDELNIDDEKRIECITSILRIGVNCSATSPNDRIAMSVILRKLHLLKDGFVG</sequence>
<organism evidence="1 2">
    <name type="scientific">Cinchona calisaya</name>
    <dbReference type="NCBI Taxonomy" id="153742"/>
    <lineage>
        <taxon>Eukaryota</taxon>
        <taxon>Viridiplantae</taxon>
        <taxon>Streptophyta</taxon>
        <taxon>Embryophyta</taxon>
        <taxon>Tracheophyta</taxon>
        <taxon>Spermatophyta</taxon>
        <taxon>Magnoliopsida</taxon>
        <taxon>eudicotyledons</taxon>
        <taxon>Gunneridae</taxon>
        <taxon>Pentapetalae</taxon>
        <taxon>asterids</taxon>
        <taxon>lamiids</taxon>
        <taxon>Gentianales</taxon>
        <taxon>Rubiaceae</taxon>
        <taxon>Cinchonoideae</taxon>
        <taxon>Cinchoneae</taxon>
        <taxon>Cinchona</taxon>
    </lineage>
</organism>
<keyword evidence="2" id="KW-1185">Reference proteome</keyword>
<comment type="caution">
    <text evidence="1">The sequence shown here is derived from an EMBL/GenBank/DDBJ whole genome shotgun (WGS) entry which is preliminary data.</text>
</comment>
<dbReference type="Proteomes" id="UP001630127">
    <property type="component" value="Unassembled WGS sequence"/>
</dbReference>
<evidence type="ECO:0000313" key="2">
    <source>
        <dbReference type="Proteomes" id="UP001630127"/>
    </source>
</evidence>
<dbReference type="EMBL" id="JBJUIK010000016">
    <property type="protein sequence ID" value="KAL3500480.1"/>
    <property type="molecule type" value="Genomic_DNA"/>
</dbReference>
<dbReference type="AlphaFoldDB" id="A0ABD2Y1C2"/>
<reference evidence="1 2" key="1">
    <citation type="submission" date="2024-11" db="EMBL/GenBank/DDBJ databases">
        <title>A near-complete genome assembly of Cinchona calisaya.</title>
        <authorList>
            <person name="Lian D.C."/>
            <person name="Zhao X.W."/>
            <person name="Wei L."/>
        </authorList>
    </citation>
    <scope>NUCLEOTIDE SEQUENCE [LARGE SCALE GENOMIC DNA]</scope>
    <source>
        <tissue evidence="1">Nenye</tissue>
    </source>
</reference>
<evidence type="ECO:0000313" key="1">
    <source>
        <dbReference type="EMBL" id="KAL3500480.1"/>
    </source>
</evidence>
<accession>A0ABD2Y1C2</accession>
<dbReference type="Gene3D" id="1.10.510.10">
    <property type="entry name" value="Transferase(Phosphotransferase) domain 1"/>
    <property type="match status" value="1"/>
</dbReference>
<protein>
    <submittedName>
        <fullName evidence="1">Uncharacterized protein</fullName>
    </submittedName>
</protein>
<name>A0ABD2Y1C2_9GENT</name>